<accession>A0ABT1T4E1</accession>
<dbReference type="Gene3D" id="3.40.50.2300">
    <property type="match status" value="1"/>
</dbReference>
<dbReference type="Pfam" id="PF00072">
    <property type="entry name" value="Response_reg"/>
    <property type="match status" value="1"/>
</dbReference>
<dbReference type="RefSeq" id="WP_256539324.1">
    <property type="nucleotide sequence ID" value="NZ_JANHOH010000002.1"/>
</dbReference>
<dbReference type="Proteomes" id="UP001204376">
    <property type="component" value="Unassembled WGS sequence"/>
</dbReference>
<protein>
    <submittedName>
        <fullName evidence="4">Response regulator</fullName>
    </submittedName>
</protein>
<dbReference type="SMART" id="SM00448">
    <property type="entry name" value="REC"/>
    <property type="match status" value="1"/>
</dbReference>
<proteinExistence type="predicted"/>
<evidence type="ECO:0000313" key="4">
    <source>
        <dbReference type="EMBL" id="MCQ6959136.1"/>
    </source>
</evidence>
<name>A0ABT1T4E1_9SPHI</name>
<dbReference type="SUPFAM" id="SSF52172">
    <property type="entry name" value="CheY-like"/>
    <property type="match status" value="1"/>
</dbReference>
<organism evidence="4 5">
    <name type="scientific">Mucilaginibacter aquariorum</name>
    <dbReference type="NCBI Taxonomy" id="2967225"/>
    <lineage>
        <taxon>Bacteria</taxon>
        <taxon>Pseudomonadati</taxon>
        <taxon>Bacteroidota</taxon>
        <taxon>Sphingobacteriia</taxon>
        <taxon>Sphingobacteriales</taxon>
        <taxon>Sphingobacteriaceae</taxon>
        <taxon>Mucilaginibacter</taxon>
    </lineage>
</organism>
<reference evidence="4 5" key="1">
    <citation type="submission" date="2022-07" db="EMBL/GenBank/DDBJ databases">
        <title>Mucilaginibacter sp. JC4.</title>
        <authorList>
            <person name="Le V."/>
            <person name="Ko S.-R."/>
            <person name="Ahn C.-Y."/>
            <person name="Oh H.-M."/>
        </authorList>
    </citation>
    <scope>NUCLEOTIDE SEQUENCE [LARGE SCALE GENOMIC DNA]</scope>
    <source>
        <strain evidence="4 5">JC4</strain>
    </source>
</reference>
<evidence type="ECO:0000259" key="3">
    <source>
        <dbReference type="PROSITE" id="PS50110"/>
    </source>
</evidence>
<dbReference type="InterPro" id="IPR011006">
    <property type="entry name" value="CheY-like_superfamily"/>
</dbReference>
<dbReference type="InterPro" id="IPR050595">
    <property type="entry name" value="Bact_response_regulator"/>
</dbReference>
<dbReference type="PANTHER" id="PTHR44591">
    <property type="entry name" value="STRESS RESPONSE REGULATOR PROTEIN 1"/>
    <property type="match status" value="1"/>
</dbReference>
<dbReference type="PANTHER" id="PTHR44591:SF3">
    <property type="entry name" value="RESPONSE REGULATORY DOMAIN-CONTAINING PROTEIN"/>
    <property type="match status" value="1"/>
</dbReference>
<evidence type="ECO:0000256" key="1">
    <source>
        <dbReference type="ARBA" id="ARBA00022553"/>
    </source>
</evidence>
<keyword evidence="5" id="KW-1185">Reference proteome</keyword>
<sequence>MSKRILIIDDDEDILEILNVIFQEAGYEVILSNTGVAAGHIEEIRPDLVMLDIRIAGSNKSGTEMCRELKSNYETKNLPVMLISAEANLHQIAKDCAADAYISKPFDINDLLLQVKEYLS</sequence>
<gene>
    <name evidence="4" type="ORF">NPE20_14260</name>
</gene>
<feature type="domain" description="Response regulatory" evidence="3">
    <location>
        <begin position="4"/>
        <end position="119"/>
    </location>
</feature>
<dbReference type="EMBL" id="JANHOH010000002">
    <property type="protein sequence ID" value="MCQ6959136.1"/>
    <property type="molecule type" value="Genomic_DNA"/>
</dbReference>
<comment type="caution">
    <text evidence="4">The sequence shown here is derived from an EMBL/GenBank/DDBJ whole genome shotgun (WGS) entry which is preliminary data.</text>
</comment>
<keyword evidence="1 2" id="KW-0597">Phosphoprotein</keyword>
<evidence type="ECO:0000256" key="2">
    <source>
        <dbReference type="PROSITE-ProRule" id="PRU00169"/>
    </source>
</evidence>
<dbReference type="PROSITE" id="PS50110">
    <property type="entry name" value="RESPONSE_REGULATORY"/>
    <property type="match status" value="1"/>
</dbReference>
<feature type="modified residue" description="4-aspartylphosphate" evidence="2">
    <location>
        <position position="52"/>
    </location>
</feature>
<dbReference type="InterPro" id="IPR001789">
    <property type="entry name" value="Sig_transdc_resp-reg_receiver"/>
</dbReference>
<evidence type="ECO:0000313" key="5">
    <source>
        <dbReference type="Proteomes" id="UP001204376"/>
    </source>
</evidence>